<gene>
    <name evidence="4" type="ORF">G9U51_10655</name>
</gene>
<dbReference type="FunFam" id="3.30.70.360:FF:000001">
    <property type="entry name" value="N-acetyldiaminopimelate deacetylase"/>
    <property type="match status" value="1"/>
</dbReference>
<dbReference type="EMBL" id="JAAOIV010000007">
    <property type="protein sequence ID" value="NHN56234.1"/>
    <property type="molecule type" value="Genomic_DNA"/>
</dbReference>
<dbReference type="Pfam" id="PF01546">
    <property type="entry name" value="Peptidase_M20"/>
    <property type="match status" value="1"/>
</dbReference>
<keyword evidence="2" id="KW-0464">Manganese</keyword>
<evidence type="ECO:0000313" key="5">
    <source>
        <dbReference type="Proteomes" id="UP000744769"/>
    </source>
</evidence>
<dbReference type="GO" id="GO:0050118">
    <property type="term" value="F:N-acetyldiaminopimelate deacetylase activity"/>
    <property type="evidence" value="ECO:0007669"/>
    <property type="project" value="UniProtKB-ARBA"/>
</dbReference>
<comment type="cofactor">
    <cofactor evidence="2">
        <name>Mn(2+)</name>
        <dbReference type="ChEBI" id="CHEBI:29035"/>
    </cofactor>
    <text evidence="2">The Mn(2+) ion enhances activity.</text>
</comment>
<accession>A0A967AZZ2</accession>
<comment type="caution">
    <text evidence="4">The sequence shown here is derived from an EMBL/GenBank/DDBJ whole genome shotgun (WGS) entry which is preliminary data.</text>
</comment>
<dbReference type="SUPFAM" id="SSF55031">
    <property type="entry name" value="Bacterial exopeptidase dimerisation domain"/>
    <property type="match status" value="1"/>
</dbReference>
<dbReference type="NCBIfam" id="TIGR01891">
    <property type="entry name" value="amidohydrolases"/>
    <property type="match status" value="1"/>
</dbReference>
<feature type="domain" description="Peptidase M20 dimerisation" evidence="3">
    <location>
        <begin position="192"/>
        <end position="282"/>
    </location>
</feature>
<dbReference type="PANTHER" id="PTHR11014:SF63">
    <property type="entry name" value="METALLOPEPTIDASE, PUTATIVE (AFU_ORTHOLOGUE AFUA_6G09600)-RELATED"/>
    <property type="match status" value="1"/>
</dbReference>
<proteinExistence type="predicted"/>
<dbReference type="Gene3D" id="3.40.630.10">
    <property type="entry name" value="Zn peptidases"/>
    <property type="match status" value="1"/>
</dbReference>
<dbReference type="PIRSF" id="PIRSF005962">
    <property type="entry name" value="Pept_M20D_amidohydro"/>
    <property type="match status" value="1"/>
</dbReference>
<feature type="binding site" evidence="2">
    <location>
        <position position="167"/>
    </location>
    <ligand>
        <name>Mn(2+)</name>
        <dbReference type="ChEBI" id="CHEBI:29035"/>
        <label>2</label>
    </ligand>
</feature>
<evidence type="ECO:0000313" key="4">
    <source>
        <dbReference type="EMBL" id="NHN56234.1"/>
    </source>
</evidence>
<feature type="binding site" evidence="2">
    <location>
        <position position="103"/>
    </location>
    <ligand>
        <name>Mn(2+)</name>
        <dbReference type="ChEBI" id="CHEBI:29035"/>
        <label>2</label>
    </ligand>
</feature>
<dbReference type="RefSeq" id="WP_166196802.1">
    <property type="nucleotide sequence ID" value="NZ_JAAOIV010000007.1"/>
</dbReference>
<dbReference type="InterPro" id="IPR002933">
    <property type="entry name" value="Peptidase_M20"/>
</dbReference>
<dbReference type="CDD" id="cd03886">
    <property type="entry name" value="M20_Acy1"/>
    <property type="match status" value="1"/>
</dbReference>
<dbReference type="Gene3D" id="3.30.70.360">
    <property type="match status" value="1"/>
</dbReference>
<organism evidence="4 5">
    <name type="scientific">Metallococcus carri</name>
    <dbReference type="NCBI Taxonomy" id="1656884"/>
    <lineage>
        <taxon>Bacteria</taxon>
        <taxon>Bacillati</taxon>
        <taxon>Actinomycetota</taxon>
        <taxon>Actinomycetes</taxon>
        <taxon>Micrococcales</taxon>
        <taxon>Dermacoccaceae</taxon>
        <taxon>Metallococcus</taxon>
    </lineage>
</organism>
<evidence type="ECO:0000256" key="2">
    <source>
        <dbReference type="PIRSR" id="PIRSR005962-1"/>
    </source>
</evidence>
<keyword evidence="1" id="KW-0378">Hydrolase</keyword>
<feature type="binding site" evidence="2">
    <location>
        <position position="369"/>
    </location>
    <ligand>
        <name>Mn(2+)</name>
        <dbReference type="ChEBI" id="CHEBI:29035"/>
        <label>2</label>
    </ligand>
</feature>
<dbReference type="AlphaFoldDB" id="A0A967AZZ2"/>
<name>A0A967AZZ2_9MICO</name>
<dbReference type="InterPro" id="IPR036264">
    <property type="entry name" value="Bact_exopeptidase_dim_dom"/>
</dbReference>
<reference evidence="4" key="1">
    <citation type="submission" date="2020-03" db="EMBL/GenBank/DDBJ databases">
        <title>Draft sequencing of Calidifontibacter sp. DB0510.</title>
        <authorList>
            <person name="Kim D.-U."/>
        </authorList>
    </citation>
    <scope>NUCLEOTIDE SEQUENCE</scope>
    <source>
        <strain evidence="4">DB0510</strain>
    </source>
</reference>
<dbReference type="Proteomes" id="UP000744769">
    <property type="component" value="Unassembled WGS sequence"/>
</dbReference>
<dbReference type="InterPro" id="IPR011650">
    <property type="entry name" value="Peptidase_M20_dimer"/>
</dbReference>
<dbReference type="SUPFAM" id="SSF53187">
    <property type="entry name" value="Zn-dependent exopeptidases"/>
    <property type="match status" value="1"/>
</dbReference>
<protein>
    <submittedName>
        <fullName evidence="4">Amidohydrolase</fullName>
    </submittedName>
</protein>
<dbReference type="Pfam" id="PF07687">
    <property type="entry name" value="M20_dimer"/>
    <property type="match status" value="1"/>
</dbReference>
<dbReference type="InterPro" id="IPR017439">
    <property type="entry name" value="Amidohydrolase"/>
</dbReference>
<dbReference type="GO" id="GO:0046872">
    <property type="term" value="F:metal ion binding"/>
    <property type="evidence" value="ECO:0007669"/>
    <property type="project" value="UniProtKB-KW"/>
</dbReference>
<feature type="binding site" evidence="2">
    <location>
        <position position="105"/>
    </location>
    <ligand>
        <name>Mn(2+)</name>
        <dbReference type="ChEBI" id="CHEBI:29035"/>
        <label>2</label>
    </ligand>
</feature>
<dbReference type="GO" id="GO:0019877">
    <property type="term" value="P:diaminopimelate biosynthetic process"/>
    <property type="evidence" value="ECO:0007669"/>
    <property type="project" value="UniProtKB-ARBA"/>
</dbReference>
<keyword evidence="2" id="KW-0479">Metal-binding</keyword>
<sequence>MTIVDEALLLGPQLSALRRTLHQIPELGLRLPQTQAVVLEQLAELDDIEITTGRELDSVTVVLRGKARPDGPVVLLRGDMDALPVVEQTEVDYRSTNGCMHACGHDLHVAGLMGALRLLHARRDELAGDVVFMFQPGEEGGGGAEVMLTEGVLDAAGRPVEAAYALHVAASQLPRGHWASRPGTCMAAAEDVRITLHGAGGHGSQPQEAKDPIPAIAELVTALQTRVTREFDVFDPVVITVGSLHAGTASNIIPDDAHLVATVRSLGPQTRERARRVIERVATGIATAHDVRAEFHWFDSYPATINDDTAYDLGVQVIRDLFGDDAFTERRTPEMGAEDFSFVLERVPGAYFFLGACPSDEPEGAPDNHSPRAAFDDSVLPYAAAWLAEMALRRCGMASSAADPTA</sequence>
<dbReference type="PANTHER" id="PTHR11014">
    <property type="entry name" value="PEPTIDASE M20 FAMILY MEMBER"/>
    <property type="match status" value="1"/>
</dbReference>
<keyword evidence="5" id="KW-1185">Reference proteome</keyword>
<feature type="binding site" evidence="2">
    <location>
        <position position="139"/>
    </location>
    <ligand>
        <name>Mn(2+)</name>
        <dbReference type="ChEBI" id="CHEBI:29035"/>
        <label>2</label>
    </ligand>
</feature>
<evidence type="ECO:0000259" key="3">
    <source>
        <dbReference type="Pfam" id="PF07687"/>
    </source>
</evidence>
<evidence type="ECO:0000256" key="1">
    <source>
        <dbReference type="ARBA" id="ARBA00022801"/>
    </source>
</evidence>